<feature type="compositionally biased region" description="Low complexity" evidence="1">
    <location>
        <begin position="1416"/>
        <end position="1433"/>
    </location>
</feature>
<feature type="region of interest" description="Disordered" evidence="1">
    <location>
        <begin position="1412"/>
        <end position="1433"/>
    </location>
</feature>
<proteinExistence type="predicted"/>
<dbReference type="Gene3D" id="2.60.40.10">
    <property type="entry name" value="Immunoglobulins"/>
    <property type="match status" value="3"/>
</dbReference>
<feature type="compositionally biased region" description="Low complexity" evidence="1">
    <location>
        <begin position="1173"/>
        <end position="1191"/>
    </location>
</feature>
<evidence type="ECO:0000259" key="2">
    <source>
        <dbReference type="PROSITE" id="PS50853"/>
    </source>
</evidence>
<feature type="compositionally biased region" description="Polar residues" evidence="1">
    <location>
        <begin position="613"/>
        <end position="623"/>
    </location>
</feature>
<feature type="compositionally biased region" description="Polar residues" evidence="1">
    <location>
        <begin position="641"/>
        <end position="664"/>
    </location>
</feature>
<feature type="compositionally biased region" description="Acidic residues" evidence="1">
    <location>
        <begin position="513"/>
        <end position="530"/>
    </location>
</feature>
<dbReference type="PANTHER" id="PTHR23197:SF8">
    <property type="entry name" value="FIBRONECTIN TYPE III DOMAIN-CONTAINING PROTEIN 1"/>
    <property type="match status" value="1"/>
</dbReference>
<organism evidence="3 4">
    <name type="scientific">Merluccius polli</name>
    <name type="common">Benguela hake</name>
    <name type="synonym">Merluccius cadenati</name>
    <dbReference type="NCBI Taxonomy" id="89951"/>
    <lineage>
        <taxon>Eukaryota</taxon>
        <taxon>Metazoa</taxon>
        <taxon>Chordata</taxon>
        <taxon>Craniata</taxon>
        <taxon>Vertebrata</taxon>
        <taxon>Euteleostomi</taxon>
        <taxon>Actinopterygii</taxon>
        <taxon>Neopterygii</taxon>
        <taxon>Teleostei</taxon>
        <taxon>Neoteleostei</taxon>
        <taxon>Acanthomorphata</taxon>
        <taxon>Zeiogadaria</taxon>
        <taxon>Gadariae</taxon>
        <taxon>Gadiformes</taxon>
        <taxon>Gadoidei</taxon>
        <taxon>Merlucciidae</taxon>
        <taxon>Merluccius</taxon>
    </lineage>
</organism>
<feature type="region of interest" description="Disordered" evidence="1">
    <location>
        <begin position="428"/>
        <end position="1074"/>
    </location>
</feature>
<feature type="compositionally biased region" description="Low complexity" evidence="1">
    <location>
        <begin position="1027"/>
        <end position="1042"/>
    </location>
</feature>
<dbReference type="Pfam" id="PF00041">
    <property type="entry name" value="fn3"/>
    <property type="match status" value="3"/>
</dbReference>
<keyword evidence="4" id="KW-1185">Reference proteome</keyword>
<feature type="region of interest" description="Disordered" evidence="1">
    <location>
        <begin position="1095"/>
        <end position="1266"/>
    </location>
</feature>
<reference evidence="3" key="1">
    <citation type="journal article" date="2023" name="Front. Mar. Sci.">
        <title>A new Merluccius polli reference genome to investigate the effects of global change in West African waters.</title>
        <authorList>
            <person name="Mateo J.L."/>
            <person name="Blanco-Fernandez C."/>
            <person name="Garcia-Vazquez E."/>
            <person name="Machado-Schiaffino G."/>
        </authorList>
    </citation>
    <scope>NUCLEOTIDE SEQUENCE</scope>
    <source>
        <strain evidence="3">C29</strain>
        <tissue evidence="3">Fin</tissue>
    </source>
</reference>
<comment type="caution">
    <text evidence="3">The sequence shown here is derived from an EMBL/GenBank/DDBJ whole genome shotgun (WGS) entry which is preliminary data.</text>
</comment>
<feature type="region of interest" description="Disordered" evidence="1">
    <location>
        <begin position="1509"/>
        <end position="1544"/>
    </location>
</feature>
<feature type="compositionally biased region" description="Low complexity" evidence="1">
    <location>
        <begin position="137"/>
        <end position="149"/>
    </location>
</feature>
<dbReference type="InterPro" id="IPR036116">
    <property type="entry name" value="FN3_sf"/>
</dbReference>
<dbReference type="PRINTS" id="PR00014">
    <property type="entry name" value="FNTYPEIII"/>
</dbReference>
<feature type="compositionally biased region" description="Polar residues" evidence="1">
    <location>
        <begin position="450"/>
        <end position="482"/>
    </location>
</feature>
<dbReference type="PANTHER" id="PTHR23197">
    <property type="entry name" value="TARSH-RELATED FIBRONECTIN DOMAIN-CONTAINING"/>
    <property type="match status" value="1"/>
</dbReference>
<feature type="region of interest" description="Disordered" evidence="1">
    <location>
        <begin position="128"/>
        <end position="178"/>
    </location>
</feature>
<feature type="domain" description="Fibronectin type-III" evidence="2">
    <location>
        <begin position="218"/>
        <end position="314"/>
    </location>
</feature>
<gene>
    <name evidence="3" type="primary">Fndc1_1</name>
    <name evidence="3" type="ORF">N1851_031411</name>
</gene>
<feature type="region of interest" description="Disordered" evidence="1">
    <location>
        <begin position="1"/>
        <end position="48"/>
    </location>
</feature>
<dbReference type="SMART" id="SM00060">
    <property type="entry name" value="FN3"/>
    <property type="match status" value="3"/>
</dbReference>
<dbReference type="SUPFAM" id="SSF49265">
    <property type="entry name" value="Fibronectin type III"/>
    <property type="match status" value="2"/>
</dbReference>
<dbReference type="InterPro" id="IPR003961">
    <property type="entry name" value="FN3_dom"/>
</dbReference>
<feature type="compositionally biased region" description="Low complexity" evidence="1">
    <location>
        <begin position="541"/>
        <end position="570"/>
    </location>
</feature>
<feature type="compositionally biased region" description="Polar residues" evidence="1">
    <location>
        <begin position="877"/>
        <end position="893"/>
    </location>
</feature>
<protein>
    <submittedName>
        <fullName evidence="3">Fibronectin type III domain-containing protein 1</fullName>
    </submittedName>
</protein>
<feature type="compositionally biased region" description="Polar residues" evidence="1">
    <location>
        <begin position="1124"/>
        <end position="1135"/>
    </location>
</feature>
<accession>A0AA47M429</accession>
<dbReference type="CDD" id="cd00063">
    <property type="entry name" value="FN3"/>
    <property type="match status" value="3"/>
</dbReference>
<feature type="compositionally biased region" description="Low complexity" evidence="1">
    <location>
        <begin position="784"/>
        <end position="800"/>
    </location>
</feature>
<feature type="compositionally biased region" description="Basic and acidic residues" evidence="1">
    <location>
        <begin position="429"/>
        <end position="448"/>
    </location>
</feature>
<feature type="domain" description="Fibronectin type-III" evidence="2">
    <location>
        <begin position="319"/>
        <end position="414"/>
    </location>
</feature>
<feature type="compositionally biased region" description="Basic residues" evidence="1">
    <location>
        <begin position="573"/>
        <end position="587"/>
    </location>
</feature>
<feature type="domain" description="Fibronectin type-III" evidence="2">
    <location>
        <begin position="1604"/>
        <end position="1698"/>
    </location>
</feature>
<feature type="compositionally biased region" description="Low complexity" evidence="1">
    <location>
        <begin position="592"/>
        <end position="612"/>
    </location>
</feature>
<dbReference type="Proteomes" id="UP001174136">
    <property type="component" value="Unassembled WGS sequence"/>
</dbReference>
<dbReference type="InterPro" id="IPR013783">
    <property type="entry name" value="Ig-like_fold"/>
</dbReference>
<feature type="compositionally biased region" description="Polar residues" evidence="1">
    <location>
        <begin position="809"/>
        <end position="818"/>
    </location>
</feature>
<sequence>MDNNNILTCVTAERSAAQTQGGRAKAADRSAQRQSWEPPVQLDGSPVDRYSISATKPIRAQHRLAKAGRDKDASVPLLEDVDPEWANLDGFAVVGGSVNVSSAAGQRPRPPPHAAPARVELEVEVASPVARVHRRPPQSSSGPRQPYSRALVRLPLVERRRQHSTKPQSDQRNRNSHKLASESVHVVSLQAQRTQTHRSAPVNRAVVTKAIVPEPEEEAKDITVRVMSPQSVLISWVDPVAELGKVAANQLRYYMVKYREKGESARWEYKESTQRRLMIDNLSADGMYEFSVRITQGENHGKWSVSVFQRTPESAPSGPPENFEVKPLRGKGTAVTATWDPPEEPNGRIREYILSYAPATKPFGMKSVTYRSSTTSATIDGLTPGDRYIFKIKATNRRGQGPLSKAFSVAMPGSDIFYLFSALSSSKSQDSHRASHTSSTKDRGRDESDLQSAEVTEAPQTTQAPSTNRRVRPLSQSRSYHSIFSAVRGSVRNGASSLGKKKKEKTSPTTPPPEEEPVTVEAVEEKEPDNDVVYPEPEVISSSTLVVTPTPQTTTLKPVTLAPTTAATSRPRPPPRRPIKIRVHQKPGSKASSSSSSSSISSSSSSSSTSSSLPIPSHSQETSIIKKDSYIDSLKPESKVTYAQPSLTQSKPSMPVPTRTTAQPKTVAPPLGKDPAVAGRTSGSLPNSRYGFGQRNSGILLRGNFTRNPNGYKYRPASTANAQSNLPGRTQNQASSNTDISKSQSTLPTGSQNRGTSGTSNSAMSRSNSRTGSQSESTSNTDGSVASRSRSHSPSTSSAHNPMFPFLSRSGSRTPATSETHDSGGARSTSHRMSNNPATSHNTHNSRTPEKQDTTYGEESDDTDHKNTGSKMRQAEEQTSSVQFTTLNTNVQTPEDDRKETEEREDKQEEKTVLSPARVQPSHAERLPSLASRNQGRFGAGTRGLSNRQEGRAPWGRTSSSLGEGRPILQGSARRVSGASGAAGVSKIQETSEIVETASARNPLKNGVRESLLKPSLTVRKNDFSESRQPSTSSTAPSSSNSDSHHSSSGHRASSEPINGGASNNNNNDNDHDEEYLYEGSKETVDRNEKVLDPTVAPKTTTSPHVNHHKTSVNRGSGDKREPSSGSRTSTSYQRRPSMPANGRVRSPVLANRQSGGYRLPFRVQPAQNTRASLSNTESSSSESTSSSSSSKMPKPVLTSDRGEGRGSSITRTGGLSGGNSPSTSSAAASYTPSSSSSSASSRDNLRTRTRYPNFRGKAANGGGLKPSYGNDLALKSEVSFALTPYYCLDKNGRPNLTTSQDKESSTSELANKARHRLITGPDGKKWVVDLDQGLLMNEEGQALQDSQGRPRRVVLGEDGQTIFDLDGSPLVNHEGLALFGHGRDGRPVVNPKDKVLTLGGKLVLGLDRPHHRTTTTRAPTTTTTRAPTTTTTKVPTTTEWFMEESTTLPPYPTCPPGTFSKTDEYGYPLLDPEGILDCYPEEESSGMESDYKLTDALALEQEDFLVPTTLLPPPTTTTTSTTTTTTTTTQEPPIQPGLVNKGPSSALDLAGKKRFTAPYMNYIKKDVGAPCSLTEALEYLQVDILEELMDKDTANQNSPPKNKPHNITVVAMEGCHSFVILDWARPLKDDMVSGYMVHSASYDDILNNRWSSLDSGGTHLAVENLKPNSRYYFKVQAKNVFGLGPVSETLTYVTESDDPLLIERPPGGEPIWIPFSFKYNHAHSGCRGSQFVKRTWYRKFVGVVLCNSLRYKIFMGEGLREPFYSIADTFGQGEDHCQFVDSYLEGRTGPVYLSNGLPTAQGFYRSYRQEPVTFGTIGRRTAHPFVGWYECGVPIPGKW</sequence>
<feature type="compositionally biased region" description="Polar residues" evidence="1">
    <location>
        <begin position="718"/>
        <end position="783"/>
    </location>
</feature>
<feature type="compositionally biased region" description="Basic and acidic residues" evidence="1">
    <location>
        <begin position="895"/>
        <end position="912"/>
    </location>
</feature>
<dbReference type="PROSITE" id="PS50853">
    <property type="entry name" value="FN3"/>
    <property type="match status" value="3"/>
</dbReference>
<feature type="compositionally biased region" description="Low complexity" evidence="1">
    <location>
        <begin position="971"/>
        <end position="986"/>
    </location>
</feature>
<evidence type="ECO:0000313" key="3">
    <source>
        <dbReference type="EMBL" id="KAK0133209.1"/>
    </source>
</evidence>
<feature type="compositionally biased region" description="Low complexity" evidence="1">
    <location>
        <begin position="1221"/>
        <end position="1242"/>
    </location>
</feature>
<feature type="compositionally biased region" description="Low complexity" evidence="1">
    <location>
        <begin position="1517"/>
        <end position="1530"/>
    </location>
</feature>
<dbReference type="EMBL" id="JAOPHQ010006006">
    <property type="protein sequence ID" value="KAK0133209.1"/>
    <property type="molecule type" value="Genomic_DNA"/>
</dbReference>
<name>A0AA47M429_MERPO</name>
<feature type="compositionally biased region" description="Polar residues" evidence="1">
    <location>
        <begin position="826"/>
        <end position="846"/>
    </location>
</feature>
<dbReference type="Pfam" id="PF21731">
    <property type="entry name" value="TARSH_C"/>
    <property type="match status" value="1"/>
</dbReference>
<feature type="compositionally biased region" description="Basic and acidic residues" evidence="1">
    <location>
        <begin position="624"/>
        <end position="638"/>
    </location>
</feature>
<evidence type="ECO:0000313" key="4">
    <source>
        <dbReference type="Proteomes" id="UP001174136"/>
    </source>
</evidence>
<evidence type="ECO:0000256" key="1">
    <source>
        <dbReference type="SAM" id="MobiDB-lite"/>
    </source>
</evidence>
<dbReference type="InterPro" id="IPR049109">
    <property type="entry name" value="TARSH/FNDC1_C"/>
</dbReference>